<feature type="transmembrane region" description="Helical" evidence="1">
    <location>
        <begin position="6"/>
        <end position="23"/>
    </location>
</feature>
<dbReference type="EMBL" id="MF042360">
    <property type="protein sequence ID" value="ARV77005.1"/>
    <property type="molecule type" value="Genomic_DNA"/>
</dbReference>
<name>A0A1Y0SWX2_9CAUD</name>
<accession>A0A1Y0SWX2</accession>
<evidence type="ECO:0000256" key="1">
    <source>
        <dbReference type="SAM" id="Phobius"/>
    </source>
</evidence>
<keyword evidence="1" id="KW-0812">Transmembrane</keyword>
<organism evidence="2 3">
    <name type="scientific">Pseudomonas phage Phabio</name>
    <dbReference type="NCBI Taxonomy" id="2006668"/>
    <lineage>
        <taxon>Viruses</taxon>
        <taxon>Duplodnaviria</taxon>
        <taxon>Heunggongvirae</taxon>
        <taxon>Uroviricota</taxon>
        <taxon>Caudoviricetes</taxon>
        <taxon>Chimalliviridae</taxon>
        <taxon>Phabiovirus</taxon>
        <taxon>Phabiovirus phabio</taxon>
    </lineage>
</organism>
<dbReference type="Proteomes" id="UP000225448">
    <property type="component" value="Segment"/>
</dbReference>
<keyword evidence="3" id="KW-1185">Reference proteome</keyword>
<keyword evidence="1" id="KW-0472">Membrane</keyword>
<protein>
    <submittedName>
        <fullName evidence="2">Uncharacterized protein</fullName>
    </submittedName>
</protein>
<gene>
    <name evidence="2" type="ORF">PHABIO_374</name>
</gene>
<evidence type="ECO:0000313" key="3">
    <source>
        <dbReference type="Proteomes" id="UP000225448"/>
    </source>
</evidence>
<keyword evidence="1" id="KW-1133">Transmembrane helix</keyword>
<reference evidence="2 3" key="1">
    <citation type="submission" date="2017-05" db="EMBL/GenBank/DDBJ databases">
        <authorList>
            <person name="Song R."/>
            <person name="Chenine A.L."/>
            <person name="Ruprecht R.M."/>
        </authorList>
    </citation>
    <scope>NUCLEOTIDE SEQUENCE [LARGE SCALE GENOMIC DNA]</scope>
</reference>
<sequence length="169" mass="18969">MTVQSIILFFAAVGLLVWFFSWLGKKSARIVATVKKDYYAKLEKVPFFIFNFANITVRVKDVAVHLNNFKPLRVIFNDLKAGDFSETQFLMIRDDGAAAYNTKSAAEAVFKSAIHLALIEVTADKAGRLTVTPHALPGYEEAVRVELGYNAFKELEAPNFIKLAREYKG</sequence>
<proteinExistence type="predicted"/>
<evidence type="ECO:0000313" key="2">
    <source>
        <dbReference type="EMBL" id="ARV77005.1"/>
    </source>
</evidence>